<dbReference type="EMBL" id="JARBHB010000002">
    <property type="protein sequence ID" value="KAJ8892888.1"/>
    <property type="molecule type" value="Genomic_DNA"/>
</dbReference>
<gene>
    <name evidence="1" type="ORF">PR048_005469</name>
</gene>
<dbReference type="Proteomes" id="UP001159363">
    <property type="component" value="Chromosome 2"/>
</dbReference>
<evidence type="ECO:0000313" key="1">
    <source>
        <dbReference type="EMBL" id="KAJ8892888.1"/>
    </source>
</evidence>
<accession>A0ABQ9I8A1</accession>
<evidence type="ECO:0000313" key="2">
    <source>
        <dbReference type="Proteomes" id="UP001159363"/>
    </source>
</evidence>
<name>A0ABQ9I8A1_9NEOP</name>
<keyword evidence="2" id="KW-1185">Reference proteome</keyword>
<protein>
    <submittedName>
        <fullName evidence="1">Uncharacterized protein</fullName>
    </submittedName>
</protein>
<organism evidence="1 2">
    <name type="scientific">Dryococelus australis</name>
    <dbReference type="NCBI Taxonomy" id="614101"/>
    <lineage>
        <taxon>Eukaryota</taxon>
        <taxon>Metazoa</taxon>
        <taxon>Ecdysozoa</taxon>
        <taxon>Arthropoda</taxon>
        <taxon>Hexapoda</taxon>
        <taxon>Insecta</taxon>
        <taxon>Pterygota</taxon>
        <taxon>Neoptera</taxon>
        <taxon>Polyneoptera</taxon>
        <taxon>Phasmatodea</taxon>
        <taxon>Verophasmatodea</taxon>
        <taxon>Anareolatae</taxon>
        <taxon>Phasmatidae</taxon>
        <taxon>Eurycanthinae</taxon>
        <taxon>Dryococelus</taxon>
    </lineage>
</organism>
<comment type="caution">
    <text evidence="1">The sequence shown here is derived from an EMBL/GenBank/DDBJ whole genome shotgun (WGS) entry which is preliminary data.</text>
</comment>
<sequence>MPNKTKSIAHIFYDPISTPDAVAQAGELFFTMYQAPPSERDLNNHRYNSFVNSSTQWEVQSLHLIATFLLPSFQCLSAIPGDHISQICNTVRSPYAYISRQGGNQGRPEVLNVLPSPPKWTNTRLKGKLYYESTMLPDVQRERIVDTRLKGKLYYESTMLPDVQRERIEDTRLKGKLYYERNVKFETTPSLKKRSFASVACIRECACSCNVAPAGGTMFAWRTSEFKHTELHSVQVCRGQPGASDVRADVAHELGCIFSGAASGEESGAVSNEVRCGGVKPIIHLLPRRSRPYTIRASITLHWFDSVTLHLFAHRAALLSAHRSTINADLGSYIPLDIRQHMSIQHDGAPGHFAVIVRKYLRTKYGDYWIDRGGPVT</sequence>
<proteinExistence type="predicted"/>
<reference evidence="1 2" key="1">
    <citation type="submission" date="2023-02" db="EMBL/GenBank/DDBJ databases">
        <title>LHISI_Scaffold_Assembly.</title>
        <authorList>
            <person name="Stuart O.P."/>
            <person name="Cleave R."/>
            <person name="Magrath M.J.L."/>
            <person name="Mikheyev A.S."/>
        </authorList>
    </citation>
    <scope>NUCLEOTIDE SEQUENCE [LARGE SCALE GENOMIC DNA]</scope>
    <source>
        <strain evidence="1">Daus_M_001</strain>
        <tissue evidence="1">Leg muscle</tissue>
    </source>
</reference>